<feature type="transmembrane region" description="Helical" evidence="7">
    <location>
        <begin position="104"/>
        <end position="125"/>
    </location>
</feature>
<dbReference type="AlphaFoldDB" id="B2A0S5"/>
<dbReference type="GO" id="GO:0055085">
    <property type="term" value="P:transmembrane transport"/>
    <property type="evidence" value="ECO:0007669"/>
    <property type="project" value="InterPro"/>
</dbReference>
<dbReference type="InterPro" id="IPR050366">
    <property type="entry name" value="BP-dependent_transpt_permease"/>
</dbReference>
<evidence type="ECO:0000256" key="5">
    <source>
        <dbReference type="ARBA" id="ARBA00022989"/>
    </source>
</evidence>
<evidence type="ECO:0000256" key="2">
    <source>
        <dbReference type="ARBA" id="ARBA00022448"/>
    </source>
</evidence>
<feature type="domain" description="ABC transmembrane type-1" evidence="8">
    <location>
        <begin position="102"/>
        <end position="292"/>
    </location>
</feature>
<keyword evidence="2 7" id="KW-0813">Transport</keyword>
<keyword evidence="3" id="KW-1003">Cell membrane</keyword>
<reference evidence="9 10" key="2">
    <citation type="journal article" date="2011" name="J. Bacteriol.">
        <title>Complete genome sequence of the anaerobic, halophilic alkalithermophile Natranaerobius thermophilus JW/NM-WN-LF.</title>
        <authorList>
            <person name="Zhao B."/>
            <person name="Mesbah N.M."/>
            <person name="Dalin E."/>
            <person name="Goodwin L."/>
            <person name="Nolan M."/>
            <person name="Pitluck S."/>
            <person name="Chertkov O."/>
            <person name="Brettin T.S."/>
            <person name="Han J."/>
            <person name="Larimer F.W."/>
            <person name="Land M.L."/>
            <person name="Hauser L."/>
            <person name="Kyrpides N."/>
            <person name="Wiegel J."/>
        </authorList>
    </citation>
    <scope>NUCLEOTIDE SEQUENCE [LARGE SCALE GENOMIC DNA]</scope>
    <source>
        <strain evidence="10">ATCC BAA-1301 / DSM 18059 / JW/NM-WN-LF</strain>
    </source>
</reference>
<dbReference type="HOGENOM" id="CLU_028518_8_0_9"/>
<feature type="transmembrane region" description="Helical" evidence="7">
    <location>
        <begin position="37"/>
        <end position="59"/>
    </location>
</feature>
<feature type="transmembrane region" description="Helical" evidence="7">
    <location>
        <begin position="164"/>
        <end position="181"/>
    </location>
</feature>
<dbReference type="GO" id="GO:0005886">
    <property type="term" value="C:plasma membrane"/>
    <property type="evidence" value="ECO:0007669"/>
    <property type="project" value="UniProtKB-SubCell"/>
</dbReference>
<dbReference type="InterPro" id="IPR025966">
    <property type="entry name" value="OppC_N"/>
</dbReference>
<keyword evidence="5 7" id="KW-1133">Transmembrane helix</keyword>
<dbReference type="eggNOG" id="COG1173">
    <property type="taxonomic scope" value="Bacteria"/>
</dbReference>
<organism evidence="9 10">
    <name type="scientific">Natranaerobius thermophilus (strain ATCC BAA-1301 / DSM 18059 / JW/NM-WN-LF)</name>
    <dbReference type="NCBI Taxonomy" id="457570"/>
    <lineage>
        <taxon>Bacteria</taxon>
        <taxon>Bacillati</taxon>
        <taxon>Bacillota</taxon>
        <taxon>Clostridia</taxon>
        <taxon>Natranaerobiales</taxon>
        <taxon>Natranaerobiaceae</taxon>
        <taxon>Natranaerobius</taxon>
    </lineage>
</organism>
<proteinExistence type="inferred from homology"/>
<dbReference type="PROSITE" id="PS50928">
    <property type="entry name" value="ABC_TM1"/>
    <property type="match status" value="1"/>
</dbReference>
<evidence type="ECO:0000256" key="7">
    <source>
        <dbReference type="RuleBase" id="RU363032"/>
    </source>
</evidence>
<dbReference type="CDD" id="cd06261">
    <property type="entry name" value="TM_PBP2"/>
    <property type="match status" value="1"/>
</dbReference>
<dbReference type="Pfam" id="PF12911">
    <property type="entry name" value="OppC_N"/>
    <property type="match status" value="1"/>
</dbReference>
<dbReference type="Pfam" id="PF00528">
    <property type="entry name" value="BPD_transp_1"/>
    <property type="match status" value="1"/>
</dbReference>
<dbReference type="OrthoDB" id="9797852at2"/>
<dbReference type="InterPro" id="IPR035906">
    <property type="entry name" value="MetI-like_sf"/>
</dbReference>
<feature type="transmembrane region" description="Helical" evidence="7">
    <location>
        <begin position="270"/>
        <end position="290"/>
    </location>
</feature>
<evidence type="ECO:0000256" key="3">
    <source>
        <dbReference type="ARBA" id="ARBA00022475"/>
    </source>
</evidence>
<gene>
    <name evidence="9" type="ordered locus">Nther_2390</name>
</gene>
<comment type="subcellular location">
    <subcellularLocation>
        <location evidence="1 7">Cell membrane</location>
        <topology evidence="1 7">Multi-pass membrane protein</topology>
    </subcellularLocation>
</comment>
<keyword evidence="4 7" id="KW-0812">Transmembrane</keyword>
<dbReference type="InParanoid" id="B2A0S5"/>
<feature type="transmembrane region" description="Helical" evidence="7">
    <location>
        <begin position="137"/>
        <end position="158"/>
    </location>
</feature>
<accession>B2A0S5</accession>
<evidence type="ECO:0000256" key="4">
    <source>
        <dbReference type="ARBA" id="ARBA00022692"/>
    </source>
</evidence>
<protein>
    <submittedName>
        <fullName evidence="9">Binding-protein-dependent transport systems inner membrane component</fullName>
    </submittedName>
</protein>
<dbReference type="STRING" id="457570.Nther_2390"/>
<dbReference type="PANTHER" id="PTHR43386:SF1">
    <property type="entry name" value="D,D-DIPEPTIDE TRANSPORT SYSTEM PERMEASE PROTEIN DDPC-RELATED"/>
    <property type="match status" value="1"/>
</dbReference>
<dbReference type="Proteomes" id="UP000001683">
    <property type="component" value="Chromosome"/>
</dbReference>
<dbReference type="SUPFAM" id="SSF161098">
    <property type="entry name" value="MetI-like"/>
    <property type="match status" value="1"/>
</dbReference>
<reference evidence="9 10" key="1">
    <citation type="submission" date="2008-04" db="EMBL/GenBank/DDBJ databases">
        <title>Complete sequence of chromosome of Natranaerobius thermophilus JW/NM-WN-LF.</title>
        <authorList>
            <consortium name="US DOE Joint Genome Institute"/>
            <person name="Copeland A."/>
            <person name="Lucas S."/>
            <person name="Lapidus A."/>
            <person name="Glavina del Rio T."/>
            <person name="Dalin E."/>
            <person name="Tice H."/>
            <person name="Bruce D."/>
            <person name="Goodwin L."/>
            <person name="Pitluck S."/>
            <person name="Chertkov O."/>
            <person name="Brettin T."/>
            <person name="Detter J.C."/>
            <person name="Han C."/>
            <person name="Kuske C.R."/>
            <person name="Schmutz J."/>
            <person name="Larimer F."/>
            <person name="Land M."/>
            <person name="Hauser L."/>
            <person name="Kyrpides N."/>
            <person name="Lykidis A."/>
            <person name="Mesbah N.M."/>
            <person name="Wiegel J."/>
        </authorList>
    </citation>
    <scope>NUCLEOTIDE SEQUENCE [LARGE SCALE GENOMIC DNA]</scope>
    <source>
        <strain evidence="10">ATCC BAA-1301 / DSM 18059 / JW/NM-WN-LF</strain>
    </source>
</reference>
<evidence type="ECO:0000256" key="6">
    <source>
        <dbReference type="ARBA" id="ARBA00023136"/>
    </source>
</evidence>
<dbReference type="EMBL" id="CP001034">
    <property type="protein sequence ID" value="ACB85955.1"/>
    <property type="molecule type" value="Genomic_DNA"/>
</dbReference>
<comment type="similarity">
    <text evidence="7">Belongs to the binding-protein-dependent transport system permease family.</text>
</comment>
<evidence type="ECO:0000259" key="8">
    <source>
        <dbReference type="PROSITE" id="PS50928"/>
    </source>
</evidence>
<dbReference type="InterPro" id="IPR000515">
    <property type="entry name" value="MetI-like"/>
</dbReference>
<name>B2A0S5_NATTJ</name>
<dbReference type="Gene3D" id="1.10.3720.10">
    <property type="entry name" value="MetI-like"/>
    <property type="match status" value="1"/>
</dbReference>
<dbReference type="PANTHER" id="PTHR43386">
    <property type="entry name" value="OLIGOPEPTIDE TRANSPORT SYSTEM PERMEASE PROTEIN APPC"/>
    <property type="match status" value="1"/>
</dbReference>
<keyword evidence="10" id="KW-1185">Reference proteome</keyword>
<evidence type="ECO:0000256" key="1">
    <source>
        <dbReference type="ARBA" id="ARBA00004651"/>
    </source>
</evidence>
<feature type="transmembrane region" description="Helical" evidence="7">
    <location>
        <begin position="202"/>
        <end position="224"/>
    </location>
</feature>
<keyword evidence="6 7" id="KW-0472">Membrane</keyword>
<evidence type="ECO:0000313" key="9">
    <source>
        <dbReference type="EMBL" id="ACB85955.1"/>
    </source>
</evidence>
<sequence length="306" mass="33983">MNKEIESQLQEHDAPSFKSKVSSLAYFIKEIFSQDKMALIGTIIFILFIIVALMAPTLAPHDPMEIHRRDGEIVRTEPPSSEFPFGTTNRGRCVFSQVIMGSRVALLVGALAALLVTIIGSNIGLISGYYGGWIDNLFMRIVDISYAIPFIPFTIILVTLLRPSIWNIILAIVVLTWRTIARVLRAQVLSVKERPYVKAAKVAGASNARIIFLYILPNVLPLALLEMSLRMAQAIVAESTVSFLGFGDPDVISWGRILQEGFIAGAMREAWWWVIPPGLAIAIVVVSVFFSSRALEFVANPQLRRR</sequence>
<evidence type="ECO:0000313" key="10">
    <source>
        <dbReference type="Proteomes" id="UP000001683"/>
    </source>
</evidence>
<dbReference type="KEGG" id="nth:Nther_2390"/>
<dbReference type="RefSeq" id="WP_012448804.1">
    <property type="nucleotide sequence ID" value="NC_010718.1"/>
</dbReference>